<keyword evidence="3" id="KW-1003">Cell membrane</keyword>
<feature type="domain" description="ABC transmembrane type-1" evidence="8">
    <location>
        <begin position="84"/>
        <end position="276"/>
    </location>
</feature>
<feature type="transmembrane region" description="Helical" evidence="7">
    <location>
        <begin position="83"/>
        <end position="107"/>
    </location>
</feature>
<keyword evidence="4 7" id="KW-0812">Transmembrane</keyword>
<evidence type="ECO:0000259" key="8">
    <source>
        <dbReference type="PROSITE" id="PS50928"/>
    </source>
</evidence>
<dbReference type="Gene3D" id="1.10.3720.10">
    <property type="entry name" value="MetI-like"/>
    <property type="match status" value="1"/>
</dbReference>
<comment type="similarity">
    <text evidence="7">Belongs to the binding-protein-dependent transport system permease family.</text>
</comment>
<evidence type="ECO:0000256" key="3">
    <source>
        <dbReference type="ARBA" id="ARBA00022475"/>
    </source>
</evidence>
<evidence type="ECO:0000256" key="1">
    <source>
        <dbReference type="ARBA" id="ARBA00004651"/>
    </source>
</evidence>
<evidence type="ECO:0000256" key="4">
    <source>
        <dbReference type="ARBA" id="ARBA00022692"/>
    </source>
</evidence>
<feature type="transmembrane region" description="Helical" evidence="7">
    <location>
        <begin position="152"/>
        <end position="169"/>
    </location>
</feature>
<dbReference type="EMBL" id="JAUHTR010000003">
    <property type="protein sequence ID" value="MDN4524491.1"/>
    <property type="molecule type" value="Genomic_DNA"/>
</dbReference>
<evidence type="ECO:0000256" key="5">
    <source>
        <dbReference type="ARBA" id="ARBA00022989"/>
    </source>
</evidence>
<dbReference type="PROSITE" id="PS50928">
    <property type="entry name" value="ABC_TM1"/>
    <property type="match status" value="1"/>
</dbReference>
<feature type="transmembrane region" description="Helical" evidence="7">
    <location>
        <begin position="198"/>
        <end position="219"/>
    </location>
</feature>
<dbReference type="InterPro" id="IPR000515">
    <property type="entry name" value="MetI-like"/>
</dbReference>
<evidence type="ECO:0000256" key="2">
    <source>
        <dbReference type="ARBA" id="ARBA00022448"/>
    </source>
</evidence>
<keyword evidence="10" id="KW-1185">Reference proteome</keyword>
<proteinExistence type="inferred from homology"/>
<dbReference type="CDD" id="cd06261">
    <property type="entry name" value="TM_PBP2"/>
    <property type="match status" value="1"/>
</dbReference>
<accession>A0ABT8HUP3</accession>
<evidence type="ECO:0000313" key="9">
    <source>
        <dbReference type="EMBL" id="MDN4524491.1"/>
    </source>
</evidence>
<feature type="transmembrane region" description="Helical" evidence="7">
    <location>
        <begin position="256"/>
        <end position="276"/>
    </location>
</feature>
<evidence type="ECO:0000256" key="7">
    <source>
        <dbReference type="RuleBase" id="RU363032"/>
    </source>
</evidence>
<comment type="subcellular location">
    <subcellularLocation>
        <location evidence="1 7">Cell membrane</location>
        <topology evidence="1 7">Multi-pass membrane protein</topology>
    </subcellularLocation>
</comment>
<organism evidence="9 10">
    <name type="scientific">Fictibacillus fluitans</name>
    <dbReference type="NCBI Taxonomy" id="3058422"/>
    <lineage>
        <taxon>Bacteria</taxon>
        <taxon>Bacillati</taxon>
        <taxon>Bacillota</taxon>
        <taxon>Bacilli</taxon>
        <taxon>Bacillales</taxon>
        <taxon>Fictibacillaceae</taxon>
        <taxon>Fictibacillus</taxon>
    </lineage>
</organism>
<comment type="caution">
    <text evidence="9">The sequence shown here is derived from an EMBL/GenBank/DDBJ whole genome shotgun (WGS) entry which is preliminary data.</text>
</comment>
<keyword evidence="5 7" id="KW-1133">Transmembrane helix</keyword>
<gene>
    <name evidence="9" type="ORF">QYB97_08400</name>
</gene>
<protein>
    <submittedName>
        <fullName evidence="9">Carbohydrate ABC transporter permease</fullName>
    </submittedName>
</protein>
<feature type="transmembrane region" description="Helical" evidence="7">
    <location>
        <begin position="119"/>
        <end position="140"/>
    </location>
</feature>
<dbReference type="PANTHER" id="PTHR43744:SF1">
    <property type="entry name" value="BINDING-PROTEIN-DEPENDENT TRANSPORT SYSTEMS INNER MEMBRANE COMPONENT"/>
    <property type="match status" value="1"/>
</dbReference>
<dbReference type="PANTHER" id="PTHR43744">
    <property type="entry name" value="ABC TRANSPORTER PERMEASE PROTEIN MG189-RELATED-RELATED"/>
    <property type="match status" value="1"/>
</dbReference>
<feature type="transmembrane region" description="Helical" evidence="7">
    <location>
        <begin position="20"/>
        <end position="43"/>
    </location>
</feature>
<name>A0ABT8HUP3_9BACL</name>
<keyword evidence="6 7" id="KW-0472">Membrane</keyword>
<evidence type="ECO:0000313" key="10">
    <source>
        <dbReference type="Proteomes" id="UP001172721"/>
    </source>
</evidence>
<evidence type="ECO:0000256" key="6">
    <source>
        <dbReference type="ARBA" id="ARBA00023136"/>
    </source>
</evidence>
<dbReference type="InterPro" id="IPR035906">
    <property type="entry name" value="MetI-like_sf"/>
</dbReference>
<reference evidence="9" key="1">
    <citation type="submission" date="2023-07" db="EMBL/GenBank/DDBJ databases">
        <title>Fictibacillus sp. isolated from freshwater pond.</title>
        <authorList>
            <person name="Kirdat K."/>
            <person name="Bhat A."/>
            <person name="Mourya A."/>
            <person name="Yadav A."/>
        </authorList>
    </citation>
    <scope>NUCLEOTIDE SEQUENCE</scope>
    <source>
        <strain evidence="9">NE201</strain>
    </source>
</reference>
<dbReference type="RefSeq" id="WP_301165536.1">
    <property type="nucleotide sequence ID" value="NZ_JAUHTR010000003.1"/>
</dbReference>
<keyword evidence="2 7" id="KW-0813">Transport</keyword>
<dbReference type="Proteomes" id="UP001172721">
    <property type="component" value="Unassembled WGS sequence"/>
</dbReference>
<dbReference type="Pfam" id="PF00528">
    <property type="entry name" value="BPD_transp_1"/>
    <property type="match status" value="1"/>
</dbReference>
<dbReference type="SUPFAM" id="SSF161098">
    <property type="entry name" value="MetI-like"/>
    <property type="match status" value="1"/>
</dbReference>
<sequence>MSIKSTKINPDKFHISQWKFYVILLALSTFMILPIIFMFSQALKPMDELFLYPPRFLVHKPTMENFGDLMSQTSTTLVPITRYLFNSVIITGSVVLLTCLVSAMAGFALSKKNFMMKKVIFEANIIAMMFVPAAVMIPRYFIIETLGLTDTFLGHILPLLALPVSVFLVKQFVDQIPDSLLDAASIDGANDFVLFRKIIFPMIMPALATVAILAFQLAWNNIETSVIFMNDENLKTFAFYMNTLTSKLENNVAGQGMAAAAGLIMFIPNLIIFIFMQSKVINTMAHSGLK</sequence>